<evidence type="ECO:0000313" key="2">
    <source>
        <dbReference type="Proteomes" id="UP001500620"/>
    </source>
</evidence>
<comment type="caution">
    <text evidence="1">The sequence shown here is derived from an EMBL/GenBank/DDBJ whole genome shotgun (WGS) entry which is preliminary data.</text>
</comment>
<dbReference type="Proteomes" id="UP001500620">
    <property type="component" value="Unassembled WGS sequence"/>
</dbReference>
<proteinExistence type="predicted"/>
<keyword evidence="2" id="KW-1185">Reference proteome</keyword>
<dbReference type="EMBL" id="BAABAT010000026">
    <property type="protein sequence ID" value="GAA4257202.1"/>
    <property type="molecule type" value="Genomic_DNA"/>
</dbReference>
<name>A0ABP8DJ58_9ACTN</name>
<organism evidence="1 2">
    <name type="scientific">Dactylosporangium darangshiense</name>
    <dbReference type="NCBI Taxonomy" id="579108"/>
    <lineage>
        <taxon>Bacteria</taxon>
        <taxon>Bacillati</taxon>
        <taxon>Actinomycetota</taxon>
        <taxon>Actinomycetes</taxon>
        <taxon>Micromonosporales</taxon>
        <taxon>Micromonosporaceae</taxon>
        <taxon>Dactylosporangium</taxon>
    </lineage>
</organism>
<reference evidence="2" key="1">
    <citation type="journal article" date="2019" name="Int. J. Syst. Evol. Microbiol.">
        <title>The Global Catalogue of Microorganisms (GCM) 10K type strain sequencing project: providing services to taxonomists for standard genome sequencing and annotation.</title>
        <authorList>
            <consortium name="The Broad Institute Genomics Platform"/>
            <consortium name="The Broad Institute Genome Sequencing Center for Infectious Disease"/>
            <person name="Wu L."/>
            <person name="Ma J."/>
        </authorList>
    </citation>
    <scope>NUCLEOTIDE SEQUENCE [LARGE SCALE GENOMIC DNA]</scope>
    <source>
        <strain evidence="2">JCM 17441</strain>
    </source>
</reference>
<gene>
    <name evidence="1" type="ORF">GCM10022255_073120</name>
</gene>
<protein>
    <recommendedName>
        <fullName evidence="3">ABC transporter permease</fullName>
    </recommendedName>
</protein>
<evidence type="ECO:0000313" key="1">
    <source>
        <dbReference type="EMBL" id="GAA4257202.1"/>
    </source>
</evidence>
<dbReference type="RefSeq" id="WP_345134207.1">
    <property type="nucleotide sequence ID" value="NZ_BAABAT010000026.1"/>
</dbReference>
<evidence type="ECO:0008006" key="3">
    <source>
        <dbReference type="Google" id="ProtNLM"/>
    </source>
</evidence>
<sequence>MAFIWAHLRFRAGRVAATLAAVAIAVGSFALLGSAARGAQLQAQGTVRANFRPVYDLLVRPVPEGGDPRVSFDAAMHGDGGITVAQWRKVQAVPGVEVAAPLATVGYVQQVAAVPIDLTPFVDGRLRRQVLRVRPTWEWDGGLSHAGDAGSYLYITTDRLDFVPGDRVEYWRNYGGADMPRASRLEEVGGDGRRVTVCSGVTHEIGGARSC</sequence>
<accession>A0ABP8DJ58</accession>